<keyword evidence="2" id="KW-1185">Reference proteome</keyword>
<comment type="caution">
    <text evidence="1">The sequence shown here is derived from an EMBL/GenBank/DDBJ whole genome shotgun (WGS) entry which is preliminary data.</text>
</comment>
<name>A0A151PFR0_ALLMI</name>
<evidence type="ECO:0000313" key="2">
    <source>
        <dbReference type="Proteomes" id="UP000050525"/>
    </source>
</evidence>
<evidence type="ECO:0008006" key="3">
    <source>
        <dbReference type="Google" id="ProtNLM"/>
    </source>
</evidence>
<gene>
    <name evidence="1" type="ORF">Y1Q_0010067</name>
</gene>
<evidence type="ECO:0000313" key="1">
    <source>
        <dbReference type="EMBL" id="KYO47926.1"/>
    </source>
</evidence>
<protein>
    <recommendedName>
        <fullName evidence="3">Reverse transcriptase domain-containing protein</fullName>
    </recommendedName>
</protein>
<organism evidence="1 2">
    <name type="scientific">Alligator mississippiensis</name>
    <name type="common">American alligator</name>
    <dbReference type="NCBI Taxonomy" id="8496"/>
    <lineage>
        <taxon>Eukaryota</taxon>
        <taxon>Metazoa</taxon>
        <taxon>Chordata</taxon>
        <taxon>Craniata</taxon>
        <taxon>Vertebrata</taxon>
        <taxon>Euteleostomi</taxon>
        <taxon>Archelosauria</taxon>
        <taxon>Archosauria</taxon>
        <taxon>Crocodylia</taxon>
        <taxon>Alligatoridae</taxon>
        <taxon>Alligatorinae</taxon>
        <taxon>Alligator</taxon>
    </lineage>
</organism>
<dbReference type="EMBL" id="AKHW03000326">
    <property type="protein sequence ID" value="KYO47926.1"/>
    <property type="molecule type" value="Genomic_DNA"/>
</dbReference>
<sequence length="129" mass="15046">MEHWTDARMLEMAAAFYWELYMARPEDPGAMQDCLQRLTRVLREDEGQRLVEEWTLEEVNMTLCSFQNSKTLGADGLPKLFNVAFWDQVGPDLQKIYREHLQEGHLGAGLEEGLITLLYKKGERQDLRN</sequence>
<dbReference type="AlphaFoldDB" id="A0A151PFR0"/>
<proteinExistence type="predicted"/>
<reference evidence="1 2" key="1">
    <citation type="journal article" date="2012" name="Genome Biol.">
        <title>Sequencing three crocodilian genomes to illuminate the evolution of archosaurs and amniotes.</title>
        <authorList>
            <person name="St John J.A."/>
            <person name="Braun E.L."/>
            <person name="Isberg S.R."/>
            <person name="Miles L.G."/>
            <person name="Chong A.Y."/>
            <person name="Gongora J."/>
            <person name="Dalzell P."/>
            <person name="Moran C."/>
            <person name="Bed'hom B."/>
            <person name="Abzhanov A."/>
            <person name="Burgess S.C."/>
            <person name="Cooksey A.M."/>
            <person name="Castoe T.A."/>
            <person name="Crawford N.G."/>
            <person name="Densmore L.D."/>
            <person name="Drew J.C."/>
            <person name="Edwards S.V."/>
            <person name="Faircloth B.C."/>
            <person name="Fujita M.K."/>
            <person name="Greenwold M.J."/>
            <person name="Hoffmann F.G."/>
            <person name="Howard J.M."/>
            <person name="Iguchi T."/>
            <person name="Janes D.E."/>
            <person name="Khan S.Y."/>
            <person name="Kohno S."/>
            <person name="de Koning A.J."/>
            <person name="Lance S.L."/>
            <person name="McCarthy F.M."/>
            <person name="McCormack J.E."/>
            <person name="Merchant M.E."/>
            <person name="Peterson D.G."/>
            <person name="Pollock D.D."/>
            <person name="Pourmand N."/>
            <person name="Raney B.J."/>
            <person name="Roessler K.A."/>
            <person name="Sanford J.R."/>
            <person name="Sawyer R.H."/>
            <person name="Schmidt C.J."/>
            <person name="Triplett E.W."/>
            <person name="Tuberville T.D."/>
            <person name="Venegas-Anaya M."/>
            <person name="Howard J.T."/>
            <person name="Jarvis E.D."/>
            <person name="Guillette L.J.Jr."/>
            <person name="Glenn T.C."/>
            <person name="Green R.E."/>
            <person name="Ray D.A."/>
        </authorList>
    </citation>
    <scope>NUCLEOTIDE SEQUENCE [LARGE SCALE GENOMIC DNA]</scope>
    <source>
        <strain evidence="1">KSC_2009_1</strain>
    </source>
</reference>
<dbReference type="Proteomes" id="UP000050525">
    <property type="component" value="Unassembled WGS sequence"/>
</dbReference>
<accession>A0A151PFR0</accession>